<sequence>MKKTFSLSDIENILHHLNYRWKLEALALWKGDNAPFETHQIYEGYEAFINPDTLTYIDRLENNTAKNRLRHALIDHYLQRVLLPHETEMRAWMRGAVALVHDERLYFRDVIPWCQKSGTYEKRQILQKETGPLCKFLKPFALNYWNVLLDLLRKDLGFENYLTYCEQKKEIPYARYYETIKKFLSETDELYFPAMERWTKNRFGRPLSDLTRFDAIKLLCLEQFDLLFPDKTMKELTTFFRFWQIMPENLPGLQMELGKEKEKASQGISFLLQIPEEVYILMRPRGGWIDIETLWHELGHGFSAVFTSPELSITDRDMATTFALSESYAFFLQNLALSRPVLEDYLGLSPDDSEDFFYHKTLRDISVFRRYAAKFMAEFEMFSSGDLSNGERYAELMARYTGFYYQPEGHLFDLVPEFYCLEYLLGWMGAAILEDHLRGRMGERWAFCSETGDILKKWWEQGNQYNIFRFMDKNNLGPMSPAPLLKRWNAVLNP</sequence>
<keyword evidence="2" id="KW-1185">Reference proteome</keyword>
<dbReference type="Gene3D" id="1.10.1370.30">
    <property type="match status" value="1"/>
</dbReference>
<evidence type="ECO:0000313" key="1">
    <source>
        <dbReference type="EMBL" id="QTA85082.1"/>
    </source>
</evidence>
<evidence type="ECO:0000313" key="2">
    <source>
        <dbReference type="Proteomes" id="UP000663722"/>
    </source>
</evidence>
<dbReference type="AlphaFoldDB" id="A0A975BGP4"/>
<accession>A0A975BGP4</accession>
<gene>
    <name evidence="1" type="ORF">dnm_010860</name>
</gene>
<dbReference type="EMBL" id="CP061800">
    <property type="protein sequence ID" value="QTA85082.1"/>
    <property type="molecule type" value="Genomic_DNA"/>
</dbReference>
<organism evidence="1 2">
    <name type="scientific">Desulfonema magnum</name>
    <dbReference type="NCBI Taxonomy" id="45655"/>
    <lineage>
        <taxon>Bacteria</taxon>
        <taxon>Pseudomonadati</taxon>
        <taxon>Thermodesulfobacteriota</taxon>
        <taxon>Desulfobacteria</taxon>
        <taxon>Desulfobacterales</taxon>
        <taxon>Desulfococcaceae</taxon>
        <taxon>Desulfonema</taxon>
    </lineage>
</organism>
<dbReference type="SUPFAM" id="SSF55486">
    <property type="entry name" value="Metalloproteases ('zincins'), catalytic domain"/>
    <property type="match status" value="1"/>
</dbReference>
<dbReference type="RefSeq" id="WP_246556176.1">
    <property type="nucleotide sequence ID" value="NZ_CP061800.1"/>
</dbReference>
<reference evidence="1" key="1">
    <citation type="journal article" date="2021" name="Microb. Physiol.">
        <title>Proteogenomic Insights into the Physiology of Marine, Sulfate-Reducing, Filamentous Desulfonema limicola and Desulfonema magnum.</title>
        <authorList>
            <person name="Schnaars V."/>
            <person name="Wohlbrand L."/>
            <person name="Scheve S."/>
            <person name="Hinrichs C."/>
            <person name="Reinhardt R."/>
            <person name="Rabus R."/>
        </authorList>
    </citation>
    <scope>NUCLEOTIDE SEQUENCE</scope>
    <source>
        <strain evidence="1">4be13</strain>
    </source>
</reference>
<dbReference type="KEGG" id="dmm:dnm_010860"/>
<name>A0A975BGP4_9BACT</name>
<protein>
    <submittedName>
        <fullName evidence="1">Uncharacterized protein</fullName>
    </submittedName>
</protein>
<dbReference type="Proteomes" id="UP000663722">
    <property type="component" value="Chromosome"/>
</dbReference>
<proteinExistence type="predicted"/>